<gene>
    <name evidence="2" type="ORF">MM239_02515</name>
</gene>
<sequence>MNTLDINYLEEKLAERPFKWEELYYEILDHVLCKYEASGIDNVEKFWEQEKLNWSWWKIFKLRIKFHNLMILKFLKCYFRSLFSLQKQNLKVNLVFLGFAIIFGFNFYQDEGLMKGLIMVLWFVFPVTFQTWVHYNGDTFGEKSKIFKNKRYGSAKRDALWSVVTANFFSWQIILTEGREYLDLDGFFSLAYHNPAITIPIIFLMLVSMRAIYQVFKTQLKPFLHEAR</sequence>
<feature type="transmembrane region" description="Helical" evidence="1">
    <location>
        <begin position="90"/>
        <end position="108"/>
    </location>
</feature>
<comment type="caution">
    <text evidence="2">The sequence shown here is derived from an EMBL/GenBank/DDBJ whole genome shotgun (WGS) entry which is preliminary data.</text>
</comment>
<evidence type="ECO:0008006" key="4">
    <source>
        <dbReference type="Google" id="ProtNLM"/>
    </source>
</evidence>
<accession>A0ABS9UVR8</accession>
<feature type="transmembrane region" description="Helical" evidence="1">
    <location>
        <begin position="158"/>
        <end position="175"/>
    </location>
</feature>
<keyword evidence="3" id="KW-1185">Reference proteome</keyword>
<dbReference type="EMBL" id="JAKZGP010000003">
    <property type="protein sequence ID" value="MCH7408254.1"/>
    <property type="molecule type" value="Genomic_DNA"/>
</dbReference>
<feature type="transmembrane region" description="Helical" evidence="1">
    <location>
        <begin position="114"/>
        <end position="137"/>
    </location>
</feature>
<keyword evidence="1" id="KW-1133">Transmembrane helix</keyword>
<keyword evidence="1" id="KW-0472">Membrane</keyword>
<organism evidence="2 3">
    <name type="scientific">Belliella filtrata</name>
    <dbReference type="NCBI Taxonomy" id="2923435"/>
    <lineage>
        <taxon>Bacteria</taxon>
        <taxon>Pseudomonadati</taxon>
        <taxon>Bacteroidota</taxon>
        <taxon>Cytophagia</taxon>
        <taxon>Cytophagales</taxon>
        <taxon>Cyclobacteriaceae</taxon>
        <taxon>Belliella</taxon>
    </lineage>
</organism>
<evidence type="ECO:0000313" key="3">
    <source>
        <dbReference type="Proteomes" id="UP001165489"/>
    </source>
</evidence>
<evidence type="ECO:0000256" key="1">
    <source>
        <dbReference type="SAM" id="Phobius"/>
    </source>
</evidence>
<reference evidence="2" key="1">
    <citation type="submission" date="2022-03" db="EMBL/GenBank/DDBJ databases">
        <title>De novo assembled genomes of Belliella spp. (Cyclobacteriaceae) strains.</title>
        <authorList>
            <person name="Szabo A."/>
            <person name="Korponai K."/>
            <person name="Felfoldi T."/>
        </authorList>
    </citation>
    <scope>NUCLEOTIDE SEQUENCE</scope>
    <source>
        <strain evidence="2">DSM 111904</strain>
    </source>
</reference>
<name>A0ABS9UVR8_9BACT</name>
<protein>
    <recommendedName>
        <fullName evidence="4">DUF3278 domain-containing protein</fullName>
    </recommendedName>
</protein>
<feature type="transmembrane region" description="Helical" evidence="1">
    <location>
        <begin position="195"/>
        <end position="213"/>
    </location>
</feature>
<dbReference type="RefSeq" id="WP_241346324.1">
    <property type="nucleotide sequence ID" value="NZ_JAKZGP010000003.1"/>
</dbReference>
<proteinExistence type="predicted"/>
<keyword evidence="1" id="KW-0812">Transmembrane</keyword>
<dbReference type="Proteomes" id="UP001165489">
    <property type="component" value="Unassembled WGS sequence"/>
</dbReference>
<evidence type="ECO:0000313" key="2">
    <source>
        <dbReference type="EMBL" id="MCH7408254.1"/>
    </source>
</evidence>